<dbReference type="OrthoDB" id="1442351at2"/>
<reference evidence="1 2" key="1">
    <citation type="submission" date="2016-10" db="EMBL/GenBank/DDBJ databases">
        <authorList>
            <person name="de Groot N.N."/>
        </authorList>
    </citation>
    <scope>NUCLEOTIDE SEQUENCE [LARGE SCALE GENOMIC DNA]</scope>
    <source>
        <strain evidence="1 2">CGMCC 1.6114</strain>
    </source>
</reference>
<gene>
    <name evidence="1" type="ORF">SAMN04487906_2873</name>
</gene>
<dbReference type="RefSeq" id="WP_038262024.1">
    <property type="nucleotide sequence ID" value="NZ_FPAG01000008.1"/>
</dbReference>
<evidence type="ECO:0000313" key="2">
    <source>
        <dbReference type="Proteomes" id="UP000183209"/>
    </source>
</evidence>
<dbReference type="AlphaFoldDB" id="A0A1I6V572"/>
<evidence type="ECO:0000313" key="1">
    <source>
        <dbReference type="EMBL" id="SFT08815.1"/>
    </source>
</evidence>
<organism evidence="1 2">
    <name type="scientific">Zhouia amylolytica</name>
    <dbReference type="NCBI Taxonomy" id="376730"/>
    <lineage>
        <taxon>Bacteria</taxon>
        <taxon>Pseudomonadati</taxon>
        <taxon>Bacteroidota</taxon>
        <taxon>Flavobacteriia</taxon>
        <taxon>Flavobacteriales</taxon>
        <taxon>Flavobacteriaceae</taxon>
        <taxon>Zhouia</taxon>
    </lineage>
</organism>
<dbReference type="EMBL" id="FPAG01000008">
    <property type="protein sequence ID" value="SFT08815.1"/>
    <property type="molecule type" value="Genomic_DNA"/>
</dbReference>
<accession>A0A1I6V572</accession>
<name>A0A1I6V572_9FLAO</name>
<sequence>MNILNTEDSFEIDRIRKDYTEVSNWIEHLEFIAKELMTLKDIAQQYLVEHALEYSFDAYLEENRSDISALYNYRFTLEGQKECQDVDCDVFYKEHHESIREKYHETVDKYKRLKNKVIGNL</sequence>
<protein>
    <submittedName>
        <fullName evidence="1">Uncharacterized protein</fullName>
    </submittedName>
</protein>
<dbReference type="Proteomes" id="UP000183209">
    <property type="component" value="Unassembled WGS sequence"/>
</dbReference>
<proteinExistence type="predicted"/>